<dbReference type="Pfam" id="PF00005">
    <property type="entry name" value="ABC_tran"/>
    <property type="match status" value="1"/>
</dbReference>
<keyword evidence="2 4" id="KW-0067">ATP-binding</keyword>
<dbReference type="Proteomes" id="UP000192477">
    <property type="component" value="Unassembled WGS sequence"/>
</dbReference>
<name>A0A1V8YWJ7_9ENTE</name>
<evidence type="ECO:0000259" key="3">
    <source>
        <dbReference type="PROSITE" id="PS50893"/>
    </source>
</evidence>
<dbReference type="GO" id="GO:0016887">
    <property type="term" value="F:ATP hydrolysis activity"/>
    <property type="evidence" value="ECO:0007669"/>
    <property type="project" value="InterPro"/>
</dbReference>
<evidence type="ECO:0000256" key="2">
    <source>
        <dbReference type="ARBA" id="ARBA00022840"/>
    </source>
</evidence>
<reference evidence="4 5" key="1">
    <citation type="journal article" date="2017" name="BMC Microbiol.">
        <title>Comparative genomics of Enterococcus spp. isolated from bovine feces.</title>
        <authorList>
            <person name="Beukers A.G."/>
            <person name="Zaheer R."/>
            <person name="Goji N."/>
            <person name="Amoako K.K."/>
            <person name="Chaves A.V."/>
            <person name="Ward M.P."/>
            <person name="McAllister T.A."/>
        </authorList>
    </citation>
    <scope>NUCLEOTIDE SEQUENCE [LARGE SCALE GENOMIC DNA]</scope>
    <source>
        <strain evidence="4 5">F1129D 143</strain>
    </source>
</reference>
<dbReference type="InterPro" id="IPR027417">
    <property type="entry name" value="P-loop_NTPase"/>
</dbReference>
<dbReference type="SMART" id="SM00382">
    <property type="entry name" value="AAA"/>
    <property type="match status" value="1"/>
</dbReference>
<evidence type="ECO:0000256" key="1">
    <source>
        <dbReference type="ARBA" id="ARBA00022741"/>
    </source>
</evidence>
<dbReference type="InterPro" id="IPR017871">
    <property type="entry name" value="ABC_transporter-like_CS"/>
</dbReference>
<dbReference type="RefSeq" id="WP_081183673.1">
    <property type="nucleotide sequence ID" value="NZ_MJEA01000006.1"/>
</dbReference>
<keyword evidence="1" id="KW-0547">Nucleotide-binding</keyword>
<dbReference type="AlphaFoldDB" id="A0A1V8YWJ7"/>
<dbReference type="OrthoDB" id="9791546at2"/>
<accession>A0A1V8YWJ7</accession>
<dbReference type="PANTHER" id="PTHR42798">
    <property type="entry name" value="LIPOPROTEIN-RELEASING SYSTEM ATP-BINDING PROTEIN LOLD"/>
    <property type="match status" value="1"/>
</dbReference>
<dbReference type="SUPFAM" id="SSF52540">
    <property type="entry name" value="P-loop containing nucleoside triphosphate hydrolases"/>
    <property type="match status" value="1"/>
</dbReference>
<dbReference type="Gene3D" id="3.40.50.300">
    <property type="entry name" value="P-loop containing nucleotide triphosphate hydrolases"/>
    <property type="match status" value="1"/>
</dbReference>
<organism evidence="4 5">
    <name type="scientific">Enterococcus villorum</name>
    <dbReference type="NCBI Taxonomy" id="112904"/>
    <lineage>
        <taxon>Bacteria</taxon>
        <taxon>Bacillati</taxon>
        <taxon>Bacillota</taxon>
        <taxon>Bacilli</taxon>
        <taxon>Lactobacillales</taxon>
        <taxon>Enterococcaceae</taxon>
        <taxon>Enterococcus</taxon>
    </lineage>
</organism>
<protein>
    <submittedName>
        <fullName evidence="4">ABC transporter ATP-binding protein</fullName>
    </submittedName>
</protein>
<dbReference type="GO" id="GO:0005524">
    <property type="term" value="F:ATP binding"/>
    <property type="evidence" value="ECO:0007669"/>
    <property type="project" value="UniProtKB-KW"/>
</dbReference>
<dbReference type="PROSITE" id="PS50893">
    <property type="entry name" value="ABC_TRANSPORTER_2"/>
    <property type="match status" value="1"/>
</dbReference>
<evidence type="ECO:0000313" key="5">
    <source>
        <dbReference type="Proteomes" id="UP000192477"/>
    </source>
</evidence>
<comment type="caution">
    <text evidence="4">The sequence shown here is derived from an EMBL/GenBank/DDBJ whole genome shotgun (WGS) entry which is preliminary data.</text>
</comment>
<evidence type="ECO:0000313" key="4">
    <source>
        <dbReference type="EMBL" id="OQO70224.1"/>
    </source>
</evidence>
<feature type="domain" description="ABC transporter" evidence="3">
    <location>
        <begin position="5"/>
        <end position="212"/>
    </location>
</feature>
<dbReference type="EMBL" id="MJEA01000006">
    <property type="protein sequence ID" value="OQO70224.1"/>
    <property type="molecule type" value="Genomic_DNA"/>
</dbReference>
<dbReference type="InterPro" id="IPR003439">
    <property type="entry name" value="ABC_transporter-like_ATP-bd"/>
</dbReference>
<dbReference type="PANTHER" id="PTHR42798:SF4">
    <property type="entry name" value="ABC TRANSPORTER DOMAIN-CONTAINING PROTEIN"/>
    <property type="match status" value="1"/>
</dbReference>
<proteinExistence type="predicted"/>
<dbReference type="PROSITE" id="PS00211">
    <property type="entry name" value="ABC_TRANSPORTER_1"/>
    <property type="match status" value="1"/>
</dbReference>
<dbReference type="InterPro" id="IPR003593">
    <property type="entry name" value="AAA+_ATPase"/>
</dbReference>
<gene>
    <name evidence="4" type="ORF">BH747_07270</name>
</gene>
<sequence length="212" mass="23775">MSEIFSIKNATKKINNQQLFQLDNFSANKGELITILGKSGAGKSTLLNILGLNQTFTSGTFHMFGQPVNKMTRKEKTKIKRNEISFLFQDFGLVEYETIDFNLNIGLKFKKMSIKEKNLLKIETLKKINLKKDLKTPVYLLSGGEKQRIALARTLLKGGSIILADEPTGSLDESNKKIVFSLLKELVAKDFLVIVVTHDTELANLGTKCMML</sequence>
<dbReference type="STRING" id="112904.BH747_07270"/>